<feature type="signal peptide" evidence="15">
    <location>
        <begin position="1"/>
        <end position="23"/>
    </location>
</feature>
<evidence type="ECO:0000256" key="9">
    <source>
        <dbReference type="ARBA" id="ARBA00023136"/>
    </source>
</evidence>
<evidence type="ECO:0000256" key="10">
    <source>
        <dbReference type="ARBA" id="ARBA00023157"/>
    </source>
</evidence>
<dbReference type="Proteomes" id="UP000515163">
    <property type="component" value="Unplaced"/>
</dbReference>
<feature type="region of interest" description="Disordered" evidence="13">
    <location>
        <begin position="1574"/>
        <end position="1700"/>
    </location>
</feature>
<evidence type="ECO:0000256" key="13">
    <source>
        <dbReference type="SAM" id="MobiDB-lite"/>
    </source>
</evidence>
<evidence type="ECO:0000256" key="7">
    <source>
        <dbReference type="ARBA" id="ARBA00022889"/>
    </source>
</evidence>
<dbReference type="FunCoup" id="A0A6P8HBS4">
    <property type="interactions" value="91"/>
</dbReference>
<feature type="domain" description="Cadherin" evidence="16">
    <location>
        <begin position="937"/>
        <end position="1036"/>
    </location>
</feature>
<feature type="compositionally biased region" description="Basic and acidic residues" evidence="13">
    <location>
        <begin position="1665"/>
        <end position="1683"/>
    </location>
</feature>
<keyword evidence="8 14" id="KW-1133">Transmembrane helix</keyword>
<evidence type="ECO:0000256" key="2">
    <source>
        <dbReference type="ARBA" id="ARBA00022536"/>
    </source>
</evidence>
<evidence type="ECO:0000256" key="14">
    <source>
        <dbReference type="SAM" id="Phobius"/>
    </source>
</evidence>
<feature type="compositionally biased region" description="Acidic residues" evidence="13">
    <location>
        <begin position="1596"/>
        <end position="1615"/>
    </location>
</feature>
<feature type="domain" description="Cadherin" evidence="16">
    <location>
        <begin position="535"/>
        <end position="640"/>
    </location>
</feature>
<feature type="compositionally biased region" description="Pro residues" evidence="13">
    <location>
        <begin position="1624"/>
        <end position="1635"/>
    </location>
</feature>
<keyword evidence="11" id="KW-0325">Glycoprotein</keyword>
<feature type="domain" description="Cadherin" evidence="16">
    <location>
        <begin position="840"/>
        <end position="952"/>
    </location>
</feature>
<dbReference type="SMART" id="SM00112">
    <property type="entry name" value="CA"/>
    <property type="match status" value="13"/>
</dbReference>
<evidence type="ECO:0000256" key="12">
    <source>
        <dbReference type="PROSITE-ProRule" id="PRU00043"/>
    </source>
</evidence>
<keyword evidence="7" id="KW-0130">Cell adhesion</keyword>
<evidence type="ECO:0000256" key="15">
    <source>
        <dbReference type="SAM" id="SignalP"/>
    </source>
</evidence>
<evidence type="ECO:0000256" key="11">
    <source>
        <dbReference type="ARBA" id="ARBA00023180"/>
    </source>
</evidence>
<evidence type="ECO:0000256" key="5">
    <source>
        <dbReference type="ARBA" id="ARBA00022737"/>
    </source>
</evidence>
<evidence type="ECO:0000256" key="8">
    <source>
        <dbReference type="ARBA" id="ARBA00022989"/>
    </source>
</evidence>
<dbReference type="InterPro" id="IPR002126">
    <property type="entry name" value="Cadherin-like_dom"/>
</dbReference>
<dbReference type="PRINTS" id="PR00205">
    <property type="entry name" value="CADHERIN"/>
</dbReference>
<comment type="subcellular location">
    <subcellularLocation>
        <location evidence="1">Membrane</location>
        <topology evidence="1">Single-pass membrane protein</topology>
    </subcellularLocation>
</comment>
<evidence type="ECO:0000259" key="16">
    <source>
        <dbReference type="PROSITE" id="PS50268"/>
    </source>
</evidence>
<evidence type="ECO:0000313" key="18">
    <source>
        <dbReference type="RefSeq" id="XP_031549950.1"/>
    </source>
</evidence>
<sequence>MELSFRILGYLTLLCYLLHHTNAVKPVFQDSTPSVITEGLPPGTFYYKFVATDATPGHVVTYSLESKASEWFNINSATGNATVKKTIDREAMGSTFRYKVFASDGTNTGEADVIQQIRDINDNPPVFNNLPKSINIKEDTSVGSLVFTVSATDEDSSPANAFEFAIETGNEEGRFEFPNPADGQIKLKKSLDYDDGTKQFVFRIIAKNTLSSPYLNSTAVLTINVLDVDDLGAKFEKNLYETTLAKDSLPGTVVTTVQAKDRDSFNATVEYKIYQETNPGNVYKVNNNTGEITVNGPLTIGTQLLVVTATSTKHPPAFTVVKVNVASMLNKSYTVSVAEGQSNVVIFNLEPVERYYNITGGTFSIISSAQSSLFSIDGKNLKVGGAALDRETRDQYQLNIVVDKDGTRKGVVMVTINVLDINDNTPSFQGDLPYNASVREDADVGHSILRVTATDVDEGLNGTVKYALKGVDQPDLFSIENATGLITLAGKLDRETMAQYTLTIQAYDGGSPPKTNITTVIINVLDVNDNLPVLNQTSISKVVPEWATNGTEVAVVSATDADSGDNGRITYVIQEGADDKFVIDPNTGVITTTGGLSYTTKPIYTLVVNARDNGLPPRSATATVHVNIEPRTNKSYTEQVTEGAANVDVLSLLSVEKDYKVSGASFSFISGNDDNHFLIDAANKVLKIGSQPLDRELRNEYRLEIQVEKDGIIRGVATVTILVLDVNDNSPSFQGTIPYDASIKEDAGIGANIVKVLAKDSDSGLNSTVKYAITAGNDQGSFSMDNKTGQISLSGSLDREKTAQYTLTIQAYDGGTPPMTNTTTVIINVLDVNDNSPVMNQTLLSKTLSEWATNGTEVAVVSATDADSGEYSRITYVIQEGADDKFVIDPNTGVITTTGGLSYTTKHTYTIIVKARDHGSSPRSATTVVSVSVEPKTNKTYTVQVTENRPDEIVMSLVVVEQDYNIIGASFSISAGNNDDHFKIVGKDLKVGAKPLDREIKKEHVLRVTLVKDGKVRGVAMIIVNVLDVNDNSPAFQGSIPYSVDVKEDTMIGDIILKVNATDSDSGNNGTVIYSITGGNGEDRFSIENTTGIITLASELNRETTPQYTLTIQAYDGGSPPKTNTTTVIINLLDVNDISPSFSPRVMNVVVSERTSNGVQIAQVTAKDSDIGENSRINYSIAEGNDGKFDIDPNTGAIKIIGGLSFKERSKYMLIIDAKDNGLSPRTGSAIVYITITSAGQNLHSPVLKKTDYLGGVYKDTSDDQLILTVSATDADSGANGEVIYELTENPVPFLFHLETVSGRLRSANSFVDKEGELYIFKGRAKDKGSPPKNSTEANLCVFVLRDSHSLIITADVSQDFILKNDEEFRGVLDDLTGGKAFIKSVRPIGGKTNSSEIIFNVVKNKTESTSDQIHESLKRREDDIKNKYSKWNIRTYELPKTGKQISKGGLSAIVGAMICLALLIGVGGIIMIIILIKKRRERERIRRNARVTFNDEPHYINIDGNMPVSRLRHAESAQEAHQGLTNNMVDETSSVGSEEVQTSPDVMNCINEAYHNEDHDRHDQEEGFFNDNERVNFGTFFPPPPTEPPPPVPDSDADSLASEEESINYDEDDDRINFGTFLRPPPTEPPPPAPYSDTGFLASEKESINSDDDEPDYINAVLPPHEDFADNSHPHGIGEHGGDSPTHSHTGSTSQLINSSSYQDAQLHDPTFGFEALRKVQIPNCQQNCNLQHYI</sequence>
<dbReference type="FunFam" id="2.60.40.60:FF:000013">
    <property type="entry name" value="Cadherin EGF LAG seven-pass G-type receptor"/>
    <property type="match status" value="2"/>
</dbReference>
<dbReference type="FunFam" id="2.60.40.60:FF:000033">
    <property type="entry name" value="FAT atypical cadherin 1"/>
    <property type="match status" value="1"/>
</dbReference>
<keyword evidence="3 14" id="KW-0812">Transmembrane</keyword>
<dbReference type="GO" id="GO:0016477">
    <property type="term" value="P:cell migration"/>
    <property type="evidence" value="ECO:0007669"/>
    <property type="project" value="TreeGrafter"/>
</dbReference>
<keyword evidence="4 15" id="KW-0732">Signal</keyword>
<feature type="compositionally biased region" description="Polar residues" evidence="13">
    <location>
        <begin position="1686"/>
        <end position="1700"/>
    </location>
</feature>
<evidence type="ECO:0000256" key="6">
    <source>
        <dbReference type="ARBA" id="ARBA00022837"/>
    </source>
</evidence>
<organism evidence="17 18">
    <name type="scientific">Actinia tenebrosa</name>
    <name type="common">Australian red waratah sea anemone</name>
    <dbReference type="NCBI Taxonomy" id="6105"/>
    <lineage>
        <taxon>Eukaryota</taxon>
        <taxon>Metazoa</taxon>
        <taxon>Cnidaria</taxon>
        <taxon>Anthozoa</taxon>
        <taxon>Hexacorallia</taxon>
        <taxon>Actiniaria</taxon>
        <taxon>Actiniidae</taxon>
        <taxon>Actinia</taxon>
    </lineage>
</organism>
<dbReference type="PROSITE" id="PS00232">
    <property type="entry name" value="CADHERIN_1"/>
    <property type="match status" value="2"/>
</dbReference>
<feature type="domain" description="Cadherin" evidence="16">
    <location>
        <begin position="430"/>
        <end position="534"/>
    </location>
</feature>
<dbReference type="SUPFAM" id="SSF49313">
    <property type="entry name" value="Cadherin-like"/>
    <property type="match status" value="13"/>
</dbReference>
<feature type="domain" description="Cadherin" evidence="16">
    <location>
        <begin position="236"/>
        <end position="428"/>
    </location>
</feature>
<dbReference type="InterPro" id="IPR015919">
    <property type="entry name" value="Cadherin-like_sf"/>
</dbReference>
<dbReference type="FunFam" id="2.60.40.60:FF:000181">
    <property type="entry name" value="Predicted protein"/>
    <property type="match status" value="1"/>
</dbReference>
<feature type="domain" description="Cadherin" evidence="16">
    <location>
        <begin position="128"/>
        <end position="235"/>
    </location>
</feature>
<feature type="transmembrane region" description="Helical" evidence="14">
    <location>
        <begin position="1451"/>
        <end position="1477"/>
    </location>
</feature>
<dbReference type="RefSeq" id="XP_031549950.1">
    <property type="nucleotide sequence ID" value="XM_031694090.1"/>
</dbReference>
<gene>
    <name evidence="18" type="primary">LOC116287414</name>
</gene>
<dbReference type="InterPro" id="IPR020894">
    <property type="entry name" value="Cadherin_CS"/>
</dbReference>
<keyword evidence="10" id="KW-1015">Disulfide bond</keyword>
<dbReference type="PANTHER" id="PTHR24027">
    <property type="entry name" value="CADHERIN-23"/>
    <property type="match status" value="1"/>
</dbReference>
<evidence type="ECO:0000313" key="17">
    <source>
        <dbReference type="Proteomes" id="UP000515163"/>
    </source>
</evidence>
<keyword evidence="2" id="KW-0245">EGF-like domain</keyword>
<dbReference type="InterPro" id="IPR039808">
    <property type="entry name" value="Cadherin"/>
</dbReference>
<dbReference type="FunFam" id="2.60.40.60:FF:000015">
    <property type="entry name" value="FAT atypical cadherin 1"/>
    <property type="match status" value="1"/>
</dbReference>
<dbReference type="PROSITE" id="PS50268">
    <property type="entry name" value="CADHERIN_2"/>
    <property type="match status" value="12"/>
</dbReference>
<dbReference type="GO" id="GO:0007156">
    <property type="term" value="P:homophilic cell adhesion via plasma membrane adhesion molecules"/>
    <property type="evidence" value="ECO:0007669"/>
    <property type="project" value="InterPro"/>
</dbReference>
<feature type="chain" id="PRO_5027535932" evidence="15">
    <location>
        <begin position="24"/>
        <end position="1736"/>
    </location>
</feature>
<feature type="compositionally biased region" description="Pro residues" evidence="13">
    <location>
        <begin position="1582"/>
        <end position="1594"/>
    </location>
</feature>
<feature type="domain" description="Cadherin" evidence="16">
    <location>
        <begin position="28"/>
        <end position="127"/>
    </location>
</feature>
<dbReference type="GO" id="GO:0016342">
    <property type="term" value="C:catenin complex"/>
    <property type="evidence" value="ECO:0007669"/>
    <property type="project" value="TreeGrafter"/>
</dbReference>
<feature type="domain" description="Cadherin" evidence="16">
    <location>
        <begin position="735"/>
        <end position="839"/>
    </location>
</feature>
<accession>A0A6P8HBS4</accession>
<dbReference type="Gene3D" id="2.60.40.60">
    <property type="entry name" value="Cadherins"/>
    <property type="match status" value="13"/>
</dbReference>
<dbReference type="CDD" id="cd11304">
    <property type="entry name" value="Cadherin_repeat"/>
    <property type="match status" value="11"/>
</dbReference>
<dbReference type="FunFam" id="2.60.40.60:FF:000039">
    <property type="entry name" value="FAT atypical cadherin 3"/>
    <property type="match status" value="1"/>
</dbReference>
<keyword evidence="9 14" id="KW-0472">Membrane</keyword>
<evidence type="ECO:0000256" key="3">
    <source>
        <dbReference type="ARBA" id="ARBA00022692"/>
    </source>
</evidence>
<feature type="domain" description="Cadherin" evidence="16">
    <location>
        <begin position="632"/>
        <end position="733"/>
    </location>
</feature>
<dbReference type="GO" id="GO:0045296">
    <property type="term" value="F:cadherin binding"/>
    <property type="evidence" value="ECO:0007669"/>
    <property type="project" value="TreeGrafter"/>
</dbReference>
<keyword evidence="5" id="KW-0677">Repeat</keyword>
<feature type="domain" description="Cadherin" evidence="16">
    <location>
        <begin position="1249"/>
        <end position="1361"/>
    </location>
</feature>
<name>A0A6P8HBS4_ACTTE</name>
<feature type="domain" description="Cadherin" evidence="16">
    <location>
        <begin position="1143"/>
        <end position="1248"/>
    </location>
</feature>
<feature type="domain" description="Cadherin" evidence="16">
    <location>
        <begin position="1038"/>
        <end position="1142"/>
    </location>
</feature>
<dbReference type="InParanoid" id="A0A6P8HBS4"/>
<dbReference type="GO" id="GO:0008013">
    <property type="term" value="F:beta-catenin binding"/>
    <property type="evidence" value="ECO:0007669"/>
    <property type="project" value="TreeGrafter"/>
</dbReference>
<dbReference type="KEGG" id="aten:116287414"/>
<evidence type="ECO:0000256" key="1">
    <source>
        <dbReference type="ARBA" id="ARBA00004167"/>
    </source>
</evidence>
<keyword evidence="6 12" id="KW-0106">Calcium</keyword>
<proteinExistence type="predicted"/>
<dbReference type="GO" id="GO:0005509">
    <property type="term" value="F:calcium ion binding"/>
    <property type="evidence" value="ECO:0007669"/>
    <property type="project" value="UniProtKB-UniRule"/>
</dbReference>
<dbReference type="PANTHER" id="PTHR24027:SF438">
    <property type="entry name" value="CADHERIN 23"/>
    <property type="match status" value="1"/>
</dbReference>
<keyword evidence="17" id="KW-1185">Reference proteome</keyword>
<dbReference type="Pfam" id="PF00028">
    <property type="entry name" value="Cadherin"/>
    <property type="match status" value="11"/>
</dbReference>
<reference evidence="18" key="1">
    <citation type="submission" date="2025-08" db="UniProtKB">
        <authorList>
            <consortium name="RefSeq"/>
        </authorList>
    </citation>
    <scope>IDENTIFICATION</scope>
    <source>
        <tissue evidence="18">Tentacle</tissue>
    </source>
</reference>
<evidence type="ECO:0000256" key="4">
    <source>
        <dbReference type="ARBA" id="ARBA00022729"/>
    </source>
</evidence>
<protein>
    <submittedName>
        <fullName evidence="18">Protocadherin-23-like isoform X1</fullName>
    </submittedName>
</protein>
<dbReference type="GeneID" id="116287414"/>
<dbReference type="OrthoDB" id="5957948at2759"/>